<gene>
    <name evidence="2" type="ORF">DM01DRAFT_1100206</name>
</gene>
<reference evidence="2 3" key="1">
    <citation type="submission" date="2016-07" db="EMBL/GenBank/DDBJ databases">
        <title>Pervasive Adenine N6-methylation of Active Genes in Fungi.</title>
        <authorList>
            <consortium name="DOE Joint Genome Institute"/>
            <person name="Mondo S.J."/>
            <person name="Dannebaum R.O."/>
            <person name="Kuo R.C."/>
            <person name="Labutti K."/>
            <person name="Haridas S."/>
            <person name="Kuo A."/>
            <person name="Salamov A."/>
            <person name="Ahrendt S.R."/>
            <person name="Lipzen A."/>
            <person name="Sullivan W."/>
            <person name="Andreopoulos W.B."/>
            <person name="Clum A."/>
            <person name="Lindquist E."/>
            <person name="Daum C."/>
            <person name="Ramamoorthy G.K."/>
            <person name="Gryganskyi A."/>
            <person name="Culley D."/>
            <person name="Magnuson J.K."/>
            <person name="James T.Y."/>
            <person name="O'Malley M.A."/>
            <person name="Stajich J.E."/>
            <person name="Spatafora J.W."/>
            <person name="Visel A."/>
            <person name="Grigoriev I.V."/>
        </authorList>
    </citation>
    <scope>NUCLEOTIDE SEQUENCE [LARGE SCALE GENOMIC DNA]</scope>
    <source>
        <strain evidence="2 3">NRRL 3301</strain>
    </source>
</reference>
<keyword evidence="3" id="KW-1185">Reference proteome</keyword>
<dbReference type="Proteomes" id="UP000242146">
    <property type="component" value="Unassembled WGS sequence"/>
</dbReference>
<dbReference type="OrthoDB" id="2236538at2759"/>
<keyword evidence="1" id="KW-0472">Membrane</keyword>
<protein>
    <submittedName>
        <fullName evidence="2">Uncharacterized protein</fullName>
    </submittedName>
</protein>
<feature type="transmembrane region" description="Helical" evidence="1">
    <location>
        <begin position="100"/>
        <end position="119"/>
    </location>
</feature>
<proteinExistence type="predicted"/>
<comment type="caution">
    <text evidence="2">The sequence shown here is derived from an EMBL/GenBank/DDBJ whole genome shotgun (WGS) entry which is preliminary data.</text>
</comment>
<keyword evidence="1" id="KW-0812">Transmembrane</keyword>
<accession>A0A1X2GC04</accession>
<evidence type="ECO:0000313" key="2">
    <source>
        <dbReference type="EMBL" id="ORX50247.1"/>
    </source>
</evidence>
<sequence length="129" mass="14635">MIGSLAFDILITGSIRIDGRLYAECGPTGNTNNFQLDGARNSCRMFVDDNSWTSACKIAENKMINLDSIHTHSRLIQIRQLKTNFDEIFTCNAFCHSCPLLESAVSFLFFFLYATLFFCSPSFTPKRIR</sequence>
<organism evidence="2 3">
    <name type="scientific">Hesseltinella vesiculosa</name>
    <dbReference type="NCBI Taxonomy" id="101127"/>
    <lineage>
        <taxon>Eukaryota</taxon>
        <taxon>Fungi</taxon>
        <taxon>Fungi incertae sedis</taxon>
        <taxon>Mucoromycota</taxon>
        <taxon>Mucoromycotina</taxon>
        <taxon>Mucoromycetes</taxon>
        <taxon>Mucorales</taxon>
        <taxon>Cunninghamellaceae</taxon>
        <taxon>Hesseltinella</taxon>
    </lineage>
</organism>
<dbReference type="EMBL" id="MCGT01000024">
    <property type="protein sequence ID" value="ORX50247.1"/>
    <property type="molecule type" value="Genomic_DNA"/>
</dbReference>
<dbReference type="AlphaFoldDB" id="A0A1X2GC04"/>
<keyword evidence="1" id="KW-1133">Transmembrane helix</keyword>
<name>A0A1X2GC04_9FUNG</name>
<evidence type="ECO:0000256" key="1">
    <source>
        <dbReference type="SAM" id="Phobius"/>
    </source>
</evidence>
<evidence type="ECO:0000313" key="3">
    <source>
        <dbReference type="Proteomes" id="UP000242146"/>
    </source>
</evidence>